<evidence type="ECO:0000259" key="6">
    <source>
        <dbReference type="Pfam" id="PF04542"/>
    </source>
</evidence>
<evidence type="ECO:0000313" key="8">
    <source>
        <dbReference type="EMBL" id="PNV64994.1"/>
    </source>
</evidence>
<evidence type="ECO:0000256" key="1">
    <source>
        <dbReference type="ARBA" id="ARBA00010641"/>
    </source>
</evidence>
<comment type="caution">
    <text evidence="8">The sequence shown here is derived from an EMBL/GenBank/DDBJ whole genome shotgun (WGS) entry which is preliminary data.</text>
</comment>
<dbReference type="Gene3D" id="1.10.10.10">
    <property type="entry name" value="Winged helix-like DNA-binding domain superfamily/Winged helix DNA-binding domain"/>
    <property type="match status" value="1"/>
</dbReference>
<dbReference type="Gene3D" id="1.10.1740.10">
    <property type="match status" value="1"/>
</dbReference>
<dbReference type="InterPro" id="IPR036388">
    <property type="entry name" value="WH-like_DNA-bd_sf"/>
</dbReference>
<dbReference type="GO" id="GO:0016987">
    <property type="term" value="F:sigma factor activity"/>
    <property type="evidence" value="ECO:0007669"/>
    <property type="project" value="UniProtKB-KW"/>
</dbReference>
<feature type="domain" description="RNA polymerase sigma factor 70 region 4 type 2" evidence="7">
    <location>
        <begin position="107"/>
        <end position="159"/>
    </location>
</feature>
<comment type="similarity">
    <text evidence="1">Belongs to the sigma-70 factor family. ECF subfamily.</text>
</comment>
<proteinExistence type="inferred from homology"/>
<dbReference type="InterPro" id="IPR013249">
    <property type="entry name" value="RNA_pol_sigma70_r4_t2"/>
</dbReference>
<evidence type="ECO:0000256" key="3">
    <source>
        <dbReference type="ARBA" id="ARBA00023082"/>
    </source>
</evidence>
<dbReference type="Proteomes" id="UP000236488">
    <property type="component" value="Unassembled WGS sequence"/>
</dbReference>
<evidence type="ECO:0000256" key="2">
    <source>
        <dbReference type="ARBA" id="ARBA00023015"/>
    </source>
</evidence>
<dbReference type="EMBL" id="PPEL01000054">
    <property type="protein sequence ID" value="PNV64994.1"/>
    <property type="molecule type" value="Genomic_DNA"/>
</dbReference>
<dbReference type="Pfam" id="PF08281">
    <property type="entry name" value="Sigma70_r4_2"/>
    <property type="match status" value="1"/>
</dbReference>
<dbReference type="PANTHER" id="PTHR43133:SF51">
    <property type="entry name" value="RNA POLYMERASE SIGMA FACTOR"/>
    <property type="match status" value="1"/>
</dbReference>
<gene>
    <name evidence="8" type="ORF">C2L80_08910</name>
</gene>
<organism evidence="8 9">
    <name type="scientific">Rubneribacter badeniensis</name>
    <dbReference type="NCBI Taxonomy" id="2070688"/>
    <lineage>
        <taxon>Bacteria</taxon>
        <taxon>Bacillati</taxon>
        <taxon>Actinomycetota</taxon>
        <taxon>Coriobacteriia</taxon>
        <taxon>Eggerthellales</taxon>
        <taxon>Eggerthellaceae</taxon>
        <taxon>Rubneribacter</taxon>
    </lineage>
</organism>
<sequence>MATSTRTEEFVEHVLNEWGGLVYRLALSQTRSPHDADDVAQDVFLRLLHDATPFKDEEHLKAWLIRVTVNRCKELRRSAWKRRVDTMDETSPALANLEAPVQELVADEVWEAVRRLPDHLRLVVHLHYLEGYPVADVARLIGCNPNTVRTRLHRARKKLKLDLEKEAKHGTNAPESLPIAHEQC</sequence>
<keyword evidence="4" id="KW-0804">Transcription</keyword>
<evidence type="ECO:0000256" key="5">
    <source>
        <dbReference type="SAM" id="MobiDB-lite"/>
    </source>
</evidence>
<reference evidence="8 9" key="1">
    <citation type="journal article" date="2018" name="Int. J. Syst. Evol. Microbiol.">
        <title>Rubneribacter badeniensis gen. nov., sp. nov. and Enteroscipio rubneri gen. nov., sp. nov., new members of the Eggerthellaceae isolated from human faeces.</title>
        <authorList>
            <person name="Danylec N."/>
            <person name="Gobl A."/>
            <person name="Stoll D.A."/>
            <person name="Hetzer B."/>
            <person name="Kulling S.E."/>
            <person name="Huch M."/>
        </authorList>
    </citation>
    <scope>NUCLEOTIDE SEQUENCE [LARGE SCALE GENOMIC DNA]</scope>
    <source>
        <strain evidence="8 9">ResAG-85</strain>
    </source>
</reference>
<dbReference type="GO" id="GO:0003677">
    <property type="term" value="F:DNA binding"/>
    <property type="evidence" value="ECO:0007669"/>
    <property type="project" value="InterPro"/>
</dbReference>
<dbReference type="InterPro" id="IPR007627">
    <property type="entry name" value="RNA_pol_sigma70_r2"/>
</dbReference>
<dbReference type="NCBIfam" id="TIGR02937">
    <property type="entry name" value="sigma70-ECF"/>
    <property type="match status" value="1"/>
</dbReference>
<feature type="region of interest" description="Disordered" evidence="5">
    <location>
        <begin position="165"/>
        <end position="184"/>
    </location>
</feature>
<dbReference type="InterPro" id="IPR013324">
    <property type="entry name" value="RNA_pol_sigma_r3/r4-like"/>
</dbReference>
<accession>A0A2K2U402</accession>
<evidence type="ECO:0000313" key="9">
    <source>
        <dbReference type="Proteomes" id="UP000236488"/>
    </source>
</evidence>
<evidence type="ECO:0000259" key="7">
    <source>
        <dbReference type="Pfam" id="PF08281"/>
    </source>
</evidence>
<dbReference type="AlphaFoldDB" id="A0A2K2U402"/>
<keyword evidence="9" id="KW-1185">Reference proteome</keyword>
<feature type="domain" description="RNA polymerase sigma-70 region 2" evidence="6">
    <location>
        <begin position="17"/>
        <end position="81"/>
    </location>
</feature>
<keyword evidence="2" id="KW-0805">Transcription regulation</keyword>
<keyword evidence="3" id="KW-0731">Sigma factor</keyword>
<dbReference type="PANTHER" id="PTHR43133">
    <property type="entry name" value="RNA POLYMERASE ECF-TYPE SIGMA FACTO"/>
    <property type="match status" value="1"/>
</dbReference>
<dbReference type="Pfam" id="PF04542">
    <property type="entry name" value="Sigma70_r2"/>
    <property type="match status" value="1"/>
</dbReference>
<dbReference type="InterPro" id="IPR039425">
    <property type="entry name" value="RNA_pol_sigma-70-like"/>
</dbReference>
<evidence type="ECO:0000256" key="4">
    <source>
        <dbReference type="ARBA" id="ARBA00023163"/>
    </source>
</evidence>
<dbReference type="SUPFAM" id="SSF88946">
    <property type="entry name" value="Sigma2 domain of RNA polymerase sigma factors"/>
    <property type="match status" value="1"/>
</dbReference>
<protein>
    <submittedName>
        <fullName evidence="8">RNA polymerase subunit sigma-24</fullName>
    </submittedName>
</protein>
<dbReference type="CDD" id="cd06171">
    <property type="entry name" value="Sigma70_r4"/>
    <property type="match status" value="1"/>
</dbReference>
<dbReference type="InterPro" id="IPR013325">
    <property type="entry name" value="RNA_pol_sigma_r2"/>
</dbReference>
<dbReference type="InterPro" id="IPR014284">
    <property type="entry name" value="RNA_pol_sigma-70_dom"/>
</dbReference>
<name>A0A2K2U402_9ACTN</name>
<dbReference type="SUPFAM" id="SSF88659">
    <property type="entry name" value="Sigma3 and sigma4 domains of RNA polymerase sigma factors"/>
    <property type="match status" value="1"/>
</dbReference>
<dbReference type="GO" id="GO:0006352">
    <property type="term" value="P:DNA-templated transcription initiation"/>
    <property type="evidence" value="ECO:0007669"/>
    <property type="project" value="InterPro"/>
</dbReference>